<dbReference type="NCBIfam" id="TIGR00229">
    <property type="entry name" value="sensory_box"/>
    <property type="match status" value="1"/>
</dbReference>
<dbReference type="SMART" id="SM00387">
    <property type="entry name" value="HATPase_c"/>
    <property type="match status" value="1"/>
</dbReference>
<name>A0ABD6CAR7_9EURY</name>
<evidence type="ECO:0000259" key="9">
    <source>
        <dbReference type="PROSITE" id="PS50112"/>
    </source>
</evidence>
<evidence type="ECO:0000256" key="5">
    <source>
        <dbReference type="ARBA" id="ARBA00022840"/>
    </source>
</evidence>
<evidence type="ECO:0000256" key="6">
    <source>
        <dbReference type="ARBA" id="ARBA00023012"/>
    </source>
</evidence>
<dbReference type="SUPFAM" id="SSF55874">
    <property type="entry name" value="ATPase domain of HSP90 chaperone/DNA topoisomerase II/histidine kinase"/>
    <property type="match status" value="1"/>
</dbReference>
<protein>
    <submittedName>
        <fullName evidence="11">PAS domain S-box protein</fullName>
    </submittedName>
</protein>
<dbReference type="PANTHER" id="PTHR43065:SF10">
    <property type="entry name" value="PEROXIDE STRESS-ACTIVATED HISTIDINE KINASE MAK3"/>
    <property type="match status" value="1"/>
</dbReference>
<dbReference type="Pfam" id="PF02518">
    <property type="entry name" value="HATPase_c"/>
    <property type="match status" value="1"/>
</dbReference>
<feature type="domain" description="Histidine kinase" evidence="8">
    <location>
        <begin position="142"/>
        <end position="357"/>
    </location>
</feature>
<keyword evidence="5" id="KW-0067">ATP-binding</keyword>
<dbReference type="InterPro" id="IPR000700">
    <property type="entry name" value="PAS-assoc_C"/>
</dbReference>
<dbReference type="Gene3D" id="3.30.565.10">
    <property type="entry name" value="Histidine kinase-like ATPase, C-terminal domain"/>
    <property type="match status" value="1"/>
</dbReference>
<dbReference type="SUPFAM" id="SSF55785">
    <property type="entry name" value="PYP-like sensor domain (PAS domain)"/>
    <property type="match status" value="1"/>
</dbReference>
<dbReference type="InterPro" id="IPR001610">
    <property type="entry name" value="PAC"/>
</dbReference>
<evidence type="ECO:0000313" key="12">
    <source>
        <dbReference type="Proteomes" id="UP001597119"/>
    </source>
</evidence>
<dbReference type="InterPro" id="IPR035965">
    <property type="entry name" value="PAS-like_dom_sf"/>
</dbReference>
<evidence type="ECO:0000256" key="4">
    <source>
        <dbReference type="ARBA" id="ARBA00022777"/>
    </source>
</evidence>
<dbReference type="SUPFAM" id="SSF47384">
    <property type="entry name" value="Homodimeric domain of signal transducing histidine kinase"/>
    <property type="match status" value="1"/>
</dbReference>
<dbReference type="PROSITE" id="PS50109">
    <property type="entry name" value="HIS_KIN"/>
    <property type="match status" value="1"/>
</dbReference>
<dbReference type="PROSITE" id="PS50112">
    <property type="entry name" value="PAS"/>
    <property type="match status" value="1"/>
</dbReference>
<dbReference type="EMBL" id="JBHUDJ010000002">
    <property type="protein sequence ID" value="MFD1586630.1"/>
    <property type="molecule type" value="Genomic_DNA"/>
</dbReference>
<dbReference type="SMART" id="SM00091">
    <property type="entry name" value="PAS"/>
    <property type="match status" value="1"/>
</dbReference>
<keyword evidence="1" id="KW-0597">Phosphoprotein</keyword>
<dbReference type="PANTHER" id="PTHR43065">
    <property type="entry name" value="SENSOR HISTIDINE KINASE"/>
    <property type="match status" value="1"/>
</dbReference>
<evidence type="ECO:0000313" key="11">
    <source>
        <dbReference type="EMBL" id="MFD1586630.1"/>
    </source>
</evidence>
<dbReference type="Proteomes" id="UP001597119">
    <property type="component" value="Unassembled WGS sequence"/>
</dbReference>
<evidence type="ECO:0000256" key="1">
    <source>
        <dbReference type="ARBA" id="ARBA00022553"/>
    </source>
</evidence>
<dbReference type="InterPro" id="IPR000014">
    <property type="entry name" value="PAS"/>
</dbReference>
<reference evidence="11 12" key="1">
    <citation type="journal article" date="2019" name="Int. J. Syst. Evol. Microbiol.">
        <title>The Global Catalogue of Microorganisms (GCM) 10K type strain sequencing project: providing services to taxonomists for standard genome sequencing and annotation.</title>
        <authorList>
            <consortium name="The Broad Institute Genomics Platform"/>
            <consortium name="The Broad Institute Genome Sequencing Center for Infectious Disease"/>
            <person name="Wu L."/>
            <person name="Ma J."/>
        </authorList>
    </citation>
    <scope>NUCLEOTIDE SEQUENCE [LARGE SCALE GENOMIC DNA]</scope>
    <source>
        <strain evidence="11 12">CGMCC 1.12125</strain>
    </source>
</reference>
<evidence type="ECO:0000256" key="3">
    <source>
        <dbReference type="ARBA" id="ARBA00022741"/>
    </source>
</evidence>
<dbReference type="RefSeq" id="WP_247379312.1">
    <property type="nucleotide sequence ID" value="NZ_JALLGV010000007.1"/>
</dbReference>
<feature type="region of interest" description="Disordered" evidence="7">
    <location>
        <begin position="354"/>
        <end position="374"/>
    </location>
</feature>
<evidence type="ECO:0000259" key="8">
    <source>
        <dbReference type="PROSITE" id="PS50109"/>
    </source>
</evidence>
<dbReference type="PRINTS" id="PR00344">
    <property type="entry name" value="BCTRLSENSOR"/>
</dbReference>
<dbReference type="GO" id="GO:0005524">
    <property type="term" value="F:ATP binding"/>
    <property type="evidence" value="ECO:0007669"/>
    <property type="project" value="UniProtKB-KW"/>
</dbReference>
<feature type="domain" description="PAC" evidence="10">
    <location>
        <begin position="84"/>
        <end position="138"/>
    </location>
</feature>
<feature type="domain" description="PAS" evidence="9">
    <location>
        <begin position="13"/>
        <end position="59"/>
    </location>
</feature>
<gene>
    <name evidence="11" type="ORF">ACFR9U_06520</name>
</gene>
<dbReference type="Gene3D" id="3.30.450.20">
    <property type="entry name" value="PAS domain"/>
    <property type="match status" value="1"/>
</dbReference>
<dbReference type="InterPro" id="IPR003594">
    <property type="entry name" value="HATPase_dom"/>
</dbReference>
<keyword evidence="4" id="KW-0418">Kinase</keyword>
<sequence length="374" mass="40806">MSDFDKPLVKLTDARVLRRTVEQAGHAIMLVDTDGTIEYVNPAFERITGYTAAEAIGENPRLLNSGEHDKSFFADLWGTILSGEVWESELVNRRKDGSLMHVDHTIAPVTDYDGTIEKFVAVFTDVTEQKLERQQLQVLYRLLRHNLRNELNVVMGYGDAIRTETTDERVADYARAIEDACARLTRVSEKANTVHSTVNDVGSGTGCVDVVSTVAEQIDALRDACEHATISLTAPDGRAPVKVPVVIAIEELLENAIDHNDAETPVVDLTIERNERRDGNPFGPESWVAITVSDNGPGIPAQERATVRAGKETPLQHGSGLGLWLVSWITRQVGGKIDIETHDPRGTTVSVFVPESSSADASGGKSGRRIGVSD</sequence>
<dbReference type="InterPro" id="IPR004358">
    <property type="entry name" value="Sig_transdc_His_kin-like_C"/>
</dbReference>
<keyword evidence="2" id="KW-0808">Transferase</keyword>
<accession>A0ABD6CAR7</accession>
<dbReference type="PROSITE" id="PS50113">
    <property type="entry name" value="PAC"/>
    <property type="match status" value="1"/>
</dbReference>
<dbReference type="SMART" id="SM00086">
    <property type="entry name" value="PAC"/>
    <property type="match status" value="1"/>
</dbReference>
<evidence type="ECO:0000259" key="10">
    <source>
        <dbReference type="PROSITE" id="PS50113"/>
    </source>
</evidence>
<dbReference type="AlphaFoldDB" id="A0ABD6CAR7"/>
<dbReference type="GO" id="GO:0000160">
    <property type="term" value="P:phosphorelay signal transduction system"/>
    <property type="evidence" value="ECO:0007669"/>
    <property type="project" value="UniProtKB-KW"/>
</dbReference>
<dbReference type="InterPro" id="IPR036097">
    <property type="entry name" value="HisK_dim/P_sf"/>
</dbReference>
<evidence type="ECO:0000256" key="7">
    <source>
        <dbReference type="SAM" id="MobiDB-lite"/>
    </source>
</evidence>
<dbReference type="Pfam" id="PF13426">
    <property type="entry name" value="PAS_9"/>
    <property type="match status" value="1"/>
</dbReference>
<keyword evidence="3" id="KW-0547">Nucleotide-binding</keyword>
<organism evidence="11 12">
    <name type="scientific">Halorientalis brevis</name>
    <dbReference type="NCBI Taxonomy" id="1126241"/>
    <lineage>
        <taxon>Archaea</taxon>
        <taxon>Methanobacteriati</taxon>
        <taxon>Methanobacteriota</taxon>
        <taxon>Stenosarchaea group</taxon>
        <taxon>Halobacteria</taxon>
        <taxon>Halobacteriales</taxon>
        <taxon>Haloarculaceae</taxon>
        <taxon>Halorientalis</taxon>
    </lineage>
</organism>
<dbReference type="CDD" id="cd00130">
    <property type="entry name" value="PAS"/>
    <property type="match status" value="1"/>
</dbReference>
<evidence type="ECO:0000256" key="2">
    <source>
        <dbReference type="ARBA" id="ARBA00022679"/>
    </source>
</evidence>
<keyword evidence="6" id="KW-0902">Two-component regulatory system</keyword>
<keyword evidence="12" id="KW-1185">Reference proteome</keyword>
<dbReference type="CDD" id="cd00075">
    <property type="entry name" value="HATPase"/>
    <property type="match status" value="1"/>
</dbReference>
<dbReference type="InterPro" id="IPR036890">
    <property type="entry name" value="HATPase_C_sf"/>
</dbReference>
<dbReference type="GO" id="GO:0016301">
    <property type="term" value="F:kinase activity"/>
    <property type="evidence" value="ECO:0007669"/>
    <property type="project" value="UniProtKB-KW"/>
</dbReference>
<dbReference type="InterPro" id="IPR005467">
    <property type="entry name" value="His_kinase_dom"/>
</dbReference>
<proteinExistence type="predicted"/>
<comment type="caution">
    <text evidence="11">The sequence shown here is derived from an EMBL/GenBank/DDBJ whole genome shotgun (WGS) entry which is preliminary data.</text>
</comment>